<dbReference type="RefSeq" id="WP_210899333.1">
    <property type="nucleotide sequence ID" value="NZ_CP071696.1"/>
</dbReference>
<sequence>MRLIVTRMGGIAGLRTQWDVDVDAQPDSADWEILIDTVPWDEVPPAPPEPDRYAYRIRCEPHEVTLQERQVRGPWRTLVDRAQETGERRRLPPAGPGARRPE</sequence>
<dbReference type="KEGG" id="aarc:G127AT_02175"/>
<dbReference type="Pfam" id="PF20242">
    <property type="entry name" value="Emfourin"/>
    <property type="match status" value="1"/>
</dbReference>
<evidence type="ECO:0000313" key="3">
    <source>
        <dbReference type="Proteomes" id="UP000671914"/>
    </source>
</evidence>
<protein>
    <submittedName>
        <fullName evidence="2">Uncharacterized protein</fullName>
    </submittedName>
</protein>
<dbReference type="AlphaFoldDB" id="A0A975FQ02"/>
<dbReference type="InterPro" id="IPR049457">
    <property type="entry name" value="Emfourin"/>
</dbReference>
<reference evidence="2" key="1">
    <citation type="submission" date="2021-03" db="EMBL/GenBank/DDBJ databases">
        <title>Agromyces archimandritus sp. nov., isolated from the cockroach Archimandrita tessellata.</title>
        <authorList>
            <person name="Guzman J."/>
            <person name="Ortuzar M."/>
            <person name="Poehlein A."/>
            <person name="Daniel R."/>
            <person name="Trujillo M."/>
            <person name="Vilcinskas A."/>
        </authorList>
    </citation>
    <scope>NUCLEOTIDE SEQUENCE</scope>
    <source>
        <strain evidence="2">G127AT</strain>
    </source>
</reference>
<dbReference type="Proteomes" id="UP000671914">
    <property type="component" value="Chromosome"/>
</dbReference>
<proteinExistence type="predicted"/>
<feature type="compositionally biased region" description="Basic and acidic residues" evidence="1">
    <location>
        <begin position="78"/>
        <end position="90"/>
    </location>
</feature>
<feature type="region of interest" description="Disordered" evidence="1">
    <location>
        <begin position="75"/>
        <end position="102"/>
    </location>
</feature>
<evidence type="ECO:0000313" key="2">
    <source>
        <dbReference type="EMBL" id="QTX05071.1"/>
    </source>
</evidence>
<gene>
    <name evidence="2" type="ORF">G127AT_02175</name>
</gene>
<keyword evidence="3" id="KW-1185">Reference proteome</keyword>
<organism evidence="2 3">
    <name type="scientific">Agromyces archimandritae</name>
    <dbReference type="NCBI Taxonomy" id="2781962"/>
    <lineage>
        <taxon>Bacteria</taxon>
        <taxon>Bacillati</taxon>
        <taxon>Actinomycetota</taxon>
        <taxon>Actinomycetes</taxon>
        <taxon>Micrococcales</taxon>
        <taxon>Microbacteriaceae</taxon>
        <taxon>Agromyces</taxon>
    </lineage>
</organism>
<evidence type="ECO:0000256" key="1">
    <source>
        <dbReference type="SAM" id="MobiDB-lite"/>
    </source>
</evidence>
<dbReference type="EMBL" id="CP071696">
    <property type="protein sequence ID" value="QTX05071.1"/>
    <property type="molecule type" value="Genomic_DNA"/>
</dbReference>
<accession>A0A975FQ02</accession>
<name>A0A975FQ02_9MICO</name>